<dbReference type="InterPro" id="IPR003489">
    <property type="entry name" value="RHF/RaiA"/>
</dbReference>
<dbReference type="RefSeq" id="WP_074793514.1">
    <property type="nucleotide sequence ID" value="NZ_FOVJ01000001.1"/>
</dbReference>
<dbReference type="PROSITE" id="PS51857">
    <property type="entry name" value="CSD_2"/>
    <property type="match status" value="1"/>
</dbReference>
<dbReference type="Gene3D" id="3.30.160.100">
    <property type="entry name" value="Ribosome hibernation promotion factor-like"/>
    <property type="match status" value="1"/>
</dbReference>
<dbReference type="InterPro" id="IPR036567">
    <property type="entry name" value="RHF-like"/>
</dbReference>
<organism evidence="2 3">
    <name type="scientific">Nitrosospira briensis</name>
    <dbReference type="NCBI Taxonomy" id="35799"/>
    <lineage>
        <taxon>Bacteria</taxon>
        <taxon>Pseudomonadati</taxon>
        <taxon>Pseudomonadota</taxon>
        <taxon>Betaproteobacteria</taxon>
        <taxon>Nitrosomonadales</taxon>
        <taxon>Nitrosomonadaceae</taxon>
        <taxon>Nitrosospira</taxon>
    </lineage>
</organism>
<proteinExistence type="predicted"/>
<dbReference type="Pfam" id="PF00313">
    <property type="entry name" value="CSD"/>
    <property type="match status" value="1"/>
</dbReference>
<dbReference type="Proteomes" id="UP000183107">
    <property type="component" value="Unassembled WGS sequence"/>
</dbReference>
<name>A0A1I4XEF1_9PROT</name>
<feature type="domain" description="CSD" evidence="1">
    <location>
        <begin position="111"/>
        <end position="175"/>
    </location>
</feature>
<dbReference type="InterPro" id="IPR012340">
    <property type="entry name" value="NA-bd_OB-fold"/>
</dbReference>
<sequence>MKLQLQITTRDVPHSEALEGHIRQKAEKLETFYPHIMGCRVVVEVPHKHKHQGRVFNVRLDITVPGKELVVNREPHEDVYVALRDAFGAAKRQLEDYGRRQRGDVKAHAPVLRGRVARLVEDEGYGFIETPDGQELYFHRENLASNNFDQLAAGSEVQFLEDIASEGFQAKRVSTGKHHIENFEEETDKE</sequence>
<reference evidence="3" key="1">
    <citation type="submission" date="2016-10" db="EMBL/GenBank/DDBJ databases">
        <authorList>
            <person name="Varghese N."/>
        </authorList>
    </citation>
    <scope>NUCLEOTIDE SEQUENCE [LARGE SCALE GENOMIC DNA]</scope>
    <source>
        <strain evidence="3">Nsp8</strain>
    </source>
</reference>
<accession>A0A1I4XEF1</accession>
<dbReference type="SUPFAM" id="SSF69754">
    <property type="entry name" value="Ribosome binding protein Y (YfiA homologue)"/>
    <property type="match status" value="1"/>
</dbReference>
<evidence type="ECO:0000313" key="2">
    <source>
        <dbReference type="EMBL" id="SFN24145.1"/>
    </source>
</evidence>
<evidence type="ECO:0000313" key="3">
    <source>
        <dbReference type="Proteomes" id="UP000183107"/>
    </source>
</evidence>
<dbReference type="InterPro" id="IPR002059">
    <property type="entry name" value="CSP_DNA-bd"/>
</dbReference>
<dbReference type="OrthoDB" id="9782252at2"/>
<dbReference type="Pfam" id="PF02482">
    <property type="entry name" value="Ribosomal_S30AE"/>
    <property type="match status" value="1"/>
</dbReference>
<dbReference type="GO" id="GO:0003676">
    <property type="term" value="F:nucleic acid binding"/>
    <property type="evidence" value="ECO:0007669"/>
    <property type="project" value="InterPro"/>
</dbReference>
<dbReference type="Gene3D" id="2.40.50.140">
    <property type="entry name" value="Nucleic acid-binding proteins"/>
    <property type="match status" value="1"/>
</dbReference>
<dbReference type="SUPFAM" id="SSF50249">
    <property type="entry name" value="Nucleic acid-binding proteins"/>
    <property type="match status" value="1"/>
</dbReference>
<dbReference type="STRING" id="1266925.GCA_000619905_00768"/>
<evidence type="ECO:0000259" key="1">
    <source>
        <dbReference type="PROSITE" id="PS51857"/>
    </source>
</evidence>
<protein>
    <submittedName>
        <fullName evidence="2">Ribosomal subunit interface protein</fullName>
    </submittedName>
</protein>
<dbReference type="EMBL" id="FOVJ01000001">
    <property type="protein sequence ID" value="SFN24145.1"/>
    <property type="molecule type" value="Genomic_DNA"/>
</dbReference>
<keyword evidence="3" id="KW-1185">Reference proteome</keyword>
<dbReference type="CDD" id="cd00552">
    <property type="entry name" value="RaiA"/>
    <property type="match status" value="1"/>
</dbReference>
<gene>
    <name evidence="2" type="ORF">SAMN05216386_0073</name>
</gene>
<dbReference type="AlphaFoldDB" id="A0A1I4XEF1"/>